<feature type="transmembrane region" description="Helical" evidence="1">
    <location>
        <begin position="42"/>
        <end position="60"/>
    </location>
</feature>
<evidence type="ECO:0000256" key="1">
    <source>
        <dbReference type="SAM" id="Phobius"/>
    </source>
</evidence>
<keyword evidence="1" id="KW-1133">Transmembrane helix</keyword>
<feature type="transmembrane region" description="Helical" evidence="1">
    <location>
        <begin position="16"/>
        <end position="36"/>
    </location>
</feature>
<keyword evidence="3" id="KW-1185">Reference proteome</keyword>
<dbReference type="Proteomes" id="UP000239709">
    <property type="component" value="Chromosome"/>
</dbReference>
<protein>
    <recommendedName>
        <fullName evidence="4">DUF4282 domain-containing protein</fullName>
    </recommendedName>
</protein>
<keyword evidence="1" id="KW-0812">Transmembrane</keyword>
<dbReference type="KEGG" id="otk:C6570_01190"/>
<organism evidence="2 3">
    <name type="scientific">Ottowia oryzae</name>
    <dbReference type="NCBI Taxonomy" id="2109914"/>
    <lineage>
        <taxon>Bacteria</taxon>
        <taxon>Pseudomonadati</taxon>
        <taxon>Pseudomonadota</taxon>
        <taxon>Betaproteobacteria</taxon>
        <taxon>Burkholderiales</taxon>
        <taxon>Comamonadaceae</taxon>
        <taxon>Ottowia</taxon>
    </lineage>
</organism>
<accession>A0A2S0MAV5</accession>
<evidence type="ECO:0000313" key="3">
    <source>
        <dbReference type="Proteomes" id="UP000239709"/>
    </source>
</evidence>
<dbReference type="EMBL" id="CP027666">
    <property type="protein sequence ID" value="AVO33022.1"/>
    <property type="molecule type" value="Genomic_DNA"/>
</dbReference>
<evidence type="ECO:0008006" key="4">
    <source>
        <dbReference type="Google" id="ProtNLM"/>
    </source>
</evidence>
<proteinExistence type="predicted"/>
<keyword evidence="1" id="KW-0472">Membrane</keyword>
<gene>
    <name evidence="2" type="ORF">C6570_01190</name>
</gene>
<name>A0A2S0MAV5_9BURK</name>
<evidence type="ECO:0000313" key="2">
    <source>
        <dbReference type="EMBL" id="AVO33022.1"/>
    </source>
</evidence>
<dbReference type="AlphaFoldDB" id="A0A2S0MAV5"/>
<reference evidence="2 3" key="1">
    <citation type="submission" date="2018-03" db="EMBL/GenBank/DDBJ databases">
        <title>Genome sequencing of Ottowia sp.</title>
        <authorList>
            <person name="Kim S.-J."/>
            <person name="Heo J."/>
            <person name="Kwon S.-W."/>
        </authorList>
    </citation>
    <scope>NUCLEOTIDE SEQUENCE [LARGE SCALE GENOMIC DNA]</scope>
    <source>
        <strain evidence="2 3">KADR8-3</strain>
    </source>
</reference>
<sequence>MTQLRENSIYPTFRQVVNIFAIVGYVLAALVALGALFSLVKVNIGAGLLGLAFAIFLVVVTRMSKEMSLMVADASDALVRMAARTEER</sequence>